<keyword evidence="2 5" id="KW-0547">Nucleotide-binding</keyword>
<dbReference type="PROSITE" id="PS50011">
    <property type="entry name" value="PROTEIN_KINASE_DOM"/>
    <property type="match status" value="1"/>
</dbReference>
<keyword evidence="3" id="KW-0418">Kinase</keyword>
<evidence type="ECO:0000256" key="7">
    <source>
        <dbReference type="SAM" id="Phobius"/>
    </source>
</evidence>
<dbReference type="Gene3D" id="1.10.510.10">
    <property type="entry name" value="Transferase(Phosphotransferase) domain 1"/>
    <property type="match status" value="1"/>
</dbReference>
<dbReference type="SUPFAM" id="SSF56436">
    <property type="entry name" value="C-type lectin-like"/>
    <property type="match status" value="1"/>
</dbReference>
<feature type="compositionally biased region" description="Pro residues" evidence="6">
    <location>
        <begin position="283"/>
        <end position="293"/>
    </location>
</feature>
<dbReference type="EMBL" id="QHKO01000002">
    <property type="protein sequence ID" value="RAL23640.1"/>
    <property type="molecule type" value="Genomic_DNA"/>
</dbReference>
<dbReference type="OrthoDB" id="9804878at2"/>
<dbReference type="Pfam" id="PF00069">
    <property type="entry name" value="Pkinase"/>
    <property type="match status" value="1"/>
</dbReference>
<dbReference type="InterPro" id="IPR017441">
    <property type="entry name" value="Protein_kinase_ATP_BS"/>
</dbReference>
<dbReference type="InterPro" id="IPR011009">
    <property type="entry name" value="Kinase-like_dom_sf"/>
</dbReference>
<evidence type="ECO:0000259" key="8">
    <source>
        <dbReference type="PROSITE" id="PS50011"/>
    </source>
</evidence>
<dbReference type="PROSITE" id="PS00107">
    <property type="entry name" value="PROTEIN_KINASE_ATP"/>
    <property type="match status" value="1"/>
</dbReference>
<feature type="compositionally biased region" description="Polar residues" evidence="6">
    <location>
        <begin position="531"/>
        <end position="548"/>
    </location>
</feature>
<keyword evidence="7" id="KW-0812">Transmembrane</keyword>
<evidence type="ECO:0000256" key="5">
    <source>
        <dbReference type="PROSITE-ProRule" id="PRU10141"/>
    </source>
</evidence>
<keyword evidence="7" id="KW-0472">Membrane</keyword>
<feature type="region of interest" description="Disordered" evidence="6">
    <location>
        <begin position="507"/>
        <end position="575"/>
    </location>
</feature>
<reference evidence="9 10" key="1">
    <citation type="submission" date="2018-05" db="EMBL/GenBank/DDBJ databases">
        <title>Lujinxingia marina gen. nov. sp. nov., a new facultative anaerobic member of the class Deltaproteobacteria, and proposal of Lujinxingaceae fam. nov.</title>
        <authorList>
            <person name="Li C.-M."/>
        </authorList>
    </citation>
    <scope>NUCLEOTIDE SEQUENCE [LARGE SCALE GENOMIC DNA]</scope>
    <source>
        <strain evidence="9 10">B210</strain>
    </source>
</reference>
<evidence type="ECO:0000256" key="3">
    <source>
        <dbReference type="ARBA" id="ARBA00022777"/>
    </source>
</evidence>
<keyword evidence="4 5" id="KW-0067">ATP-binding</keyword>
<keyword evidence="1" id="KW-0808">Transferase</keyword>
<organism evidence="9 10">
    <name type="scientific">Lujinxingia litoralis</name>
    <dbReference type="NCBI Taxonomy" id="2211119"/>
    <lineage>
        <taxon>Bacteria</taxon>
        <taxon>Deltaproteobacteria</taxon>
        <taxon>Bradymonadales</taxon>
        <taxon>Lujinxingiaceae</taxon>
        <taxon>Lujinxingia</taxon>
    </lineage>
</organism>
<feature type="compositionally biased region" description="Acidic residues" evidence="6">
    <location>
        <begin position="300"/>
        <end position="318"/>
    </location>
</feature>
<dbReference type="CDD" id="cd14014">
    <property type="entry name" value="STKc_PknB_like"/>
    <property type="match status" value="1"/>
</dbReference>
<protein>
    <recommendedName>
        <fullName evidence="8">Protein kinase domain-containing protein</fullName>
    </recommendedName>
</protein>
<feature type="domain" description="Protein kinase" evidence="8">
    <location>
        <begin position="25"/>
        <end position="301"/>
    </location>
</feature>
<dbReference type="RefSeq" id="WP_111728898.1">
    <property type="nucleotide sequence ID" value="NZ_QHKO01000002.1"/>
</dbReference>
<sequence length="731" mass="77399">MTMELKALDLKGLYFPPGELIAERFKLSERIGEGTFGQVYRAEDTLIESEVAIKLFAREVLRTPLDEERFLKATRAARTLTQRNVVRLHDSGVHKGHPWVSMQHLEGLNLQKVLKMRQERGQRFELEELEPIVAQITLALQHVGRDYPHGNLKPENILFLPDLLKITDTYVLAALAPEVVAERAHQSPFMAPELRSAAGAPDARADVYSVGALLKEMVFGPDHAPGSYRGDSQLEAVDALIQRAMATVPDERYPSVEALGEDFATVVDTGQRLVSDGNGAAPTPMPPAPPMAPAAPSAELLEEETPLDIGEPPEDDIATVEVKRSGQKPELIDMLPTNEVDRATHAAPPVTSTSSGTASSGATGPSAPPPPSQVPARKERSPGVAGKVAATPASAARGAAQKKTGGKVPVAALVALIFIALIVALVAMQRDDKPAANQASISAAEAVSPGEPKPEELANASSVTPDSGASDEVAEAAQARREAMASLVASAGPQLYKAVDDASQAAATRGEELAEETRQAELVAAQQQAETSAPQPEQGGSSSTSPTGRASERTASGAASRPTEEAARPVARGTNCPSGMVLVRANAGNFCVDAYEYPGRGRTPKTRVTWFEARRLCAQDTKRLCTISEWRSTCGGSAYPYGNSFDADRCNTADEDGFERNVSAAGSFAQCRSRSGAFDMTGNVHEWVEEQRVAGGGFDSSEDVASCRYSSPKAPGSGASNIGFRCCANPS</sequence>
<dbReference type="Proteomes" id="UP000249169">
    <property type="component" value="Unassembled WGS sequence"/>
</dbReference>
<dbReference type="InterPro" id="IPR005532">
    <property type="entry name" value="SUMF_dom"/>
</dbReference>
<feature type="transmembrane region" description="Helical" evidence="7">
    <location>
        <begin position="410"/>
        <end position="428"/>
    </location>
</feature>
<feature type="binding site" evidence="5">
    <location>
        <position position="54"/>
    </location>
    <ligand>
        <name>ATP</name>
        <dbReference type="ChEBI" id="CHEBI:30616"/>
    </ligand>
</feature>
<feature type="compositionally biased region" description="Basic and acidic residues" evidence="6">
    <location>
        <begin position="509"/>
        <end position="519"/>
    </location>
</feature>
<dbReference type="Pfam" id="PF03781">
    <property type="entry name" value="FGE-sulfatase"/>
    <property type="match status" value="1"/>
</dbReference>
<name>A0A328C7V3_9DELT</name>
<dbReference type="InterPro" id="IPR000719">
    <property type="entry name" value="Prot_kinase_dom"/>
</dbReference>
<dbReference type="PANTHER" id="PTHR43289">
    <property type="entry name" value="MITOGEN-ACTIVATED PROTEIN KINASE KINASE KINASE 20-RELATED"/>
    <property type="match status" value="1"/>
</dbReference>
<dbReference type="InterPro" id="IPR016187">
    <property type="entry name" value="CTDL_fold"/>
</dbReference>
<feature type="region of interest" description="Disordered" evidence="6">
    <location>
        <begin position="440"/>
        <end position="478"/>
    </location>
</feature>
<feature type="compositionally biased region" description="Low complexity" evidence="6">
    <location>
        <begin position="520"/>
        <end position="530"/>
    </location>
</feature>
<comment type="caution">
    <text evidence="9">The sequence shown here is derived from an EMBL/GenBank/DDBJ whole genome shotgun (WGS) entry which is preliminary data.</text>
</comment>
<evidence type="ECO:0000256" key="2">
    <source>
        <dbReference type="ARBA" id="ARBA00022741"/>
    </source>
</evidence>
<evidence type="ECO:0000313" key="9">
    <source>
        <dbReference type="EMBL" id="RAL23640.1"/>
    </source>
</evidence>
<accession>A0A328C7V3</accession>
<dbReference type="PANTHER" id="PTHR43289:SF6">
    <property type="entry name" value="SERINE_THREONINE-PROTEIN KINASE NEKL-3"/>
    <property type="match status" value="1"/>
</dbReference>
<proteinExistence type="predicted"/>
<dbReference type="InterPro" id="IPR042095">
    <property type="entry name" value="SUMF_sf"/>
</dbReference>
<evidence type="ECO:0000313" key="10">
    <source>
        <dbReference type="Proteomes" id="UP000249169"/>
    </source>
</evidence>
<gene>
    <name evidence="9" type="ORF">DL240_05630</name>
</gene>
<dbReference type="Gene3D" id="3.30.200.20">
    <property type="entry name" value="Phosphorylase Kinase, domain 1"/>
    <property type="match status" value="1"/>
</dbReference>
<evidence type="ECO:0000256" key="6">
    <source>
        <dbReference type="SAM" id="MobiDB-lite"/>
    </source>
</evidence>
<evidence type="ECO:0000256" key="4">
    <source>
        <dbReference type="ARBA" id="ARBA00022840"/>
    </source>
</evidence>
<dbReference type="Gene3D" id="3.90.1580.10">
    <property type="entry name" value="paralog of FGE (formylglycine-generating enzyme)"/>
    <property type="match status" value="1"/>
</dbReference>
<dbReference type="GO" id="GO:0005524">
    <property type="term" value="F:ATP binding"/>
    <property type="evidence" value="ECO:0007669"/>
    <property type="project" value="UniProtKB-UniRule"/>
</dbReference>
<dbReference type="SUPFAM" id="SSF56112">
    <property type="entry name" value="Protein kinase-like (PK-like)"/>
    <property type="match status" value="1"/>
</dbReference>
<keyword evidence="7" id="KW-1133">Transmembrane helix</keyword>
<evidence type="ECO:0000256" key="1">
    <source>
        <dbReference type="ARBA" id="ARBA00022679"/>
    </source>
</evidence>
<dbReference type="GO" id="GO:0004674">
    <property type="term" value="F:protein serine/threonine kinase activity"/>
    <property type="evidence" value="ECO:0007669"/>
    <property type="project" value="TreeGrafter"/>
</dbReference>
<feature type="compositionally biased region" description="Low complexity" evidence="6">
    <location>
        <begin position="346"/>
        <end position="365"/>
    </location>
</feature>
<feature type="region of interest" description="Disordered" evidence="6">
    <location>
        <begin position="273"/>
        <end position="390"/>
    </location>
</feature>
<keyword evidence="10" id="KW-1185">Reference proteome</keyword>
<dbReference type="AlphaFoldDB" id="A0A328C7V3"/>